<dbReference type="RefSeq" id="WP_326595907.1">
    <property type="nucleotide sequence ID" value="NZ_CP109114.1"/>
</dbReference>
<evidence type="ECO:0000313" key="2">
    <source>
        <dbReference type="EMBL" id="WSC16660.1"/>
    </source>
</evidence>
<reference evidence="2 3" key="1">
    <citation type="submission" date="2022-10" db="EMBL/GenBank/DDBJ databases">
        <title>The complete genomes of actinobacterial strains from the NBC collection.</title>
        <authorList>
            <person name="Joergensen T.S."/>
            <person name="Alvarez Arevalo M."/>
            <person name="Sterndorff E.B."/>
            <person name="Faurdal D."/>
            <person name="Vuksanovic O."/>
            <person name="Mourched A.-S."/>
            <person name="Charusanti P."/>
            <person name="Shaw S."/>
            <person name="Blin K."/>
            <person name="Weber T."/>
        </authorList>
    </citation>
    <scope>NUCLEOTIDE SEQUENCE [LARGE SCALE GENOMIC DNA]</scope>
    <source>
        <strain evidence="2 3">NBC 01769</strain>
    </source>
</reference>
<protein>
    <recommendedName>
        <fullName evidence="4">Competence protein CoiA-like protein</fullName>
    </recommendedName>
</protein>
<gene>
    <name evidence="2" type="ORF">OIE64_30095</name>
</gene>
<dbReference type="EMBL" id="CP109114">
    <property type="protein sequence ID" value="WSC16660.1"/>
    <property type="molecule type" value="Genomic_DNA"/>
</dbReference>
<organism evidence="2 3">
    <name type="scientific">Streptomyces brevispora</name>
    <dbReference type="NCBI Taxonomy" id="887462"/>
    <lineage>
        <taxon>Bacteria</taxon>
        <taxon>Bacillati</taxon>
        <taxon>Actinomycetota</taxon>
        <taxon>Actinomycetes</taxon>
        <taxon>Kitasatosporales</taxon>
        <taxon>Streptomycetaceae</taxon>
        <taxon>Streptomyces</taxon>
    </lineage>
</organism>
<evidence type="ECO:0000256" key="1">
    <source>
        <dbReference type="SAM" id="MobiDB-lite"/>
    </source>
</evidence>
<evidence type="ECO:0000313" key="3">
    <source>
        <dbReference type="Proteomes" id="UP001330827"/>
    </source>
</evidence>
<name>A0ABZ1G9R8_9ACTN</name>
<evidence type="ECO:0008006" key="4">
    <source>
        <dbReference type="Google" id="ProtNLM"/>
    </source>
</evidence>
<sequence length="647" mass="70772">MAVEDHRFVQTAVVGSRDSDLAIILPMGGEVLRQWRLAHPTYEYWCGTLLGGCGNQLSDRLCWDKVCHFAHPPHAVCHRDANGEDSADLLFLKSAVEAWMAGRRGHGTVALYRPGRASAADALDVDVRRGTQRWRLRFQFGRLGRDEWRAVDRKLSGGGRMRVDWVFGKEQDRIPPELLTRDRYVFRIRFETRGAERCPYIGTEQAGRAAEWVPFEDATLDDEGLRTPTLAGARTERTRVKTQPHAGRWADEGPERVQAVTEPPVQRLPVRARRAEVVHGLRAALRRAASRGTYVTWRELADSVGFDISAYPGAELHHLLEDVERPAGPDRPVLSVLILDEDGRCLPYLSGIVSRLGLGRPASGSEYRLWREREFDRAVAVRGREPSYLPARLPLTGEGPGAGRAGHRAGDESAELHRLVAQARSILPLLRAAQQKSLRLRVTAAEGWLIQNRAPGGRRGSARSGGTIETELRSAISKAEAAAENHAKARRKREPRVAKGGGAAQAATPPVGRARPWAASGAVLQRTLVLVAQRGGTVTWEQLVEGVAAESSATVDRGQTLAALERGIASGDPLLSALVTMPDGSPVPYARDILRAVGLAVPDTDKAVGIIWKSEQQRAHAAYALPRRPVSPRLVPMVRGSVRGQGG</sequence>
<feature type="region of interest" description="Disordered" evidence="1">
    <location>
        <begin position="475"/>
        <end position="514"/>
    </location>
</feature>
<proteinExistence type="predicted"/>
<dbReference type="Proteomes" id="UP001330827">
    <property type="component" value="Chromosome"/>
</dbReference>
<feature type="region of interest" description="Disordered" evidence="1">
    <location>
        <begin position="235"/>
        <end position="254"/>
    </location>
</feature>
<accession>A0ABZ1G9R8</accession>
<keyword evidence="3" id="KW-1185">Reference proteome</keyword>